<feature type="compositionally biased region" description="Polar residues" evidence="1">
    <location>
        <begin position="263"/>
        <end position="274"/>
    </location>
</feature>
<feature type="compositionally biased region" description="Basic residues" evidence="1">
    <location>
        <begin position="136"/>
        <end position="148"/>
    </location>
</feature>
<dbReference type="Pfam" id="PF01471">
    <property type="entry name" value="PG_binding_1"/>
    <property type="match status" value="1"/>
</dbReference>
<feature type="transmembrane region" description="Helical" evidence="2">
    <location>
        <begin position="149"/>
        <end position="170"/>
    </location>
</feature>
<keyword evidence="2" id="KW-1133">Transmembrane helix</keyword>
<evidence type="ECO:0000313" key="5">
    <source>
        <dbReference type="Proteomes" id="UP001614394"/>
    </source>
</evidence>
<feature type="compositionally biased region" description="Low complexity" evidence="1">
    <location>
        <begin position="225"/>
        <end position="251"/>
    </location>
</feature>
<organism evidence="4 5">
    <name type="scientific">Streptomyces fildesensis</name>
    <dbReference type="NCBI Taxonomy" id="375757"/>
    <lineage>
        <taxon>Bacteria</taxon>
        <taxon>Bacillati</taxon>
        <taxon>Actinomycetota</taxon>
        <taxon>Actinomycetes</taxon>
        <taxon>Kitasatosporales</taxon>
        <taxon>Streptomycetaceae</taxon>
        <taxon>Streptomyces</taxon>
    </lineage>
</organism>
<dbReference type="Gene3D" id="1.10.101.10">
    <property type="entry name" value="PGBD-like superfamily/PGBD"/>
    <property type="match status" value="1"/>
</dbReference>
<dbReference type="RefSeq" id="WP_399658218.1">
    <property type="nucleotide sequence ID" value="NZ_JBITYG010000020.1"/>
</dbReference>
<keyword evidence="2" id="KW-0472">Membrane</keyword>
<feature type="domain" description="Peptidoglycan binding-like" evidence="3">
    <location>
        <begin position="285"/>
        <end position="343"/>
    </location>
</feature>
<dbReference type="EMBL" id="JBITYG010000020">
    <property type="protein sequence ID" value="MFI9106590.1"/>
    <property type="molecule type" value="Genomic_DNA"/>
</dbReference>
<evidence type="ECO:0000256" key="2">
    <source>
        <dbReference type="SAM" id="Phobius"/>
    </source>
</evidence>
<sequence>MATAAARSAERQIALAATEGFHPLRVRPYVAEPGTEPAESTVKPLIGTAAYRPAATDVGMFPATDVGMFPATGAGVFPATYDGLEYPADDALEYPAEDGSGHPADLSAAGPEDSGLLLDHTGHSDWSDVEGPGQHRGGRRRRPRRRRRGLVVAAATVAATAMAAGAVAVANQLLSTPDRPERALPDNSSSVPDVVLPTSDAMAAVAPTAAHGKAPTASPTATHRAPSTPVTTPPATVAPASATPSAPPSTVGDPVVPGPDATPSGTPAPTNHPTLATPALRMGDTGSQVRDLQQRLRRAYVYMGSTDGVFDTEVRDAVATFQFWMGITSDPEGVYGPATRATLERQTSW</sequence>
<evidence type="ECO:0000256" key="1">
    <source>
        <dbReference type="SAM" id="MobiDB-lite"/>
    </source>
</evidence>
<keyword evidence="2" id="KW-0812">Transmembrane</keyword>
<evidence type="ECO:0000259" key="3">
    <source>
        <dbReference type="Pfam" id="PF01471"/>
    </source>
</evidence>
<name>A0ABW8CMH4_9ACTN</name>
<dbReference type="InterPro" id="IPR002477">
    <property type="entry name" value="Peptidoglycan-bd-like"/>
</dbReference>
<evidence type="ECO:0000313" key="4">
    <source>
        <dbReference type="EMBL" id="MFI9106590.1"/>
    </source>
</evidence>
<feature type="region of interest" description="Disordered" evidence="1">
    <location>
        <begin position="208"/>
        <end position="277"/>
    </location>
</feature>
<dbReference type="Proteomes" id="UP001614394">
    <property type="component" value="Unassembled WGS sequence"/>
</dbReference>
<reference evidence="4 5" key="1">
    <citation type="submission" date="2024-10" db="EMBL/GenBank/DDBJ databases">
        <title>The Natural Products Discovery Center: Release of the First 8490 Sequenced Strains for Exploring Actinobacteria Biosynthetic Diversity.</title>
        <authorList>
            <person name="Kalkreuter E."/>
            <person name="Kautsar S.A."/>
            <person name="Yang D."/>
            <person name="Bader C.D."/>
            <person name="Teijaro C.N."/>
            <person name="Fluegel L."/>
            <person name="Davis C.M."/>
            <person name="Simpson J.R."/>
            <person name="Lauterbach L."/>
            <person name="Steele A.D."/>
            <person name="Gui C."/>
            <person name="Meng S."/>
            <person name="Li G."/>
            <person name="Viehrig K."/>
            <person name="Ye F."/>
            <person name="Su P."/>
            <person name="Kiefer A.F."/>
            <person name="Nichols A."/>
            <person name="Cepeda A.J."/>
            <person name="Yan W."/>
            <person name="Fan B."/>
            <person name="Jiang Y."/>
            <person name="Adhikari A."/>
            <person name="Zheng C.-J."/>
            <person name="Schuster L."/>
            <person name="Cowan T.M."/>
            <person name="Smanski M.J."/>
            <person name="Chevrette M.G."/>
            <person name="De Carvalho L.P.S."/>
            <person name="Shen B."/>
        </authorList>
    </citation>
    <scope>NUCLEOTIDE SEQUENCE [LARGE SCALE GENOMIC DNA]</scope>
    <source>
        <strain evidence="4 5">NPDC053399</strain>
    </source>
</reference>
<dbReference type="SUPFAM" id="SSF47090">
    <property type="entry name" value="PGBD-like"/>
    <property type="match status" value="1"/>
</dbReference>
<keyword evidence="5" id="KW-1185">Reference proteome</keyword>
<accession>A0ABW8CMH4</accession>
<gene>
    <name evidence="4" type="ORF">ACIGXA_39445</name>
</gene>
<feature type="region of interest" description="Disordered" evidence="1">
    <location>
        <begin position="91"/>
        <end position="148"/>
    </location>
</feature>
<comment type="caution">
    <text evidence="4">The sequence shown here is derived from an EMBL/GenBank/DDBJ whole genome shotgun (WGS) entry which is preliminary data.</text>
</comment>
<proteinExistence type="predicted"/>
<dbReference type="InterPro" id="IPR036366">
    <property type="entry name" value="PGBDSf"/>
</dbReference>
<dbReference type="InterPro" id="IPR036365">
    <property type="entry name" value="PGBD-like_sf"/>
</dbReference>
<protein>
    <submittedName>
        <fullName evidence="4">Peptidoglycan-binding protein</fullName>
    </submittedName>
</protein>